<dbReference type="SUPFAM" id="SSF82185">
    <property type="entry name" value="Histone H3 K4-specific methyltransferase SET7/9 N-terminal domain"/>
    <property type="match status" value="1"/>
</dbReference>
<feature type="signal peptide" evidence="1">
    <location>
        <begin position="1"/>
        <end position="17"/>
    </location>
</feature>
<evidence type="ECO:0008006" key="4">
    <source>
        <dbReference type="Google" id="ProtNLM"/>
    </source>
</evidence>
<dbReference type="Gene3D" id="3.30.1150.10">
    <property type="match status" value="1"/>
</dbReference>
<evidence type="ECO:0000313" key="3">
    <source>
        <dbReference type="Proteomes" id="UP000189739"/>
    </source>
</evidence>
<reference evidence="2 3" key="1">
    <citation type="submission" date="2016-07" db="EMBL/GenBank/DDBJ databases">
        <title>Genomic analysis of zinc-resistant bacterium Mucilaginibacter pedocola TBZ30.</title>
        <authorList>
            <person name="Huang J."/>
            <person name="Tang J."/>
        </authorList>
    </citation>
    <scope>NUCLEOTIDE SEQUENCE [LARGE SCALE GENOMIC DNA]</scope>
    <source>
        <strain evidence="2 3">TBZ30</strain>
    </source>
</reference>
<keyword evidence="1" id="KW-0732">Signal</keyword>
<dbReference type="AlphaFoldDB" id="A0A1S9PLP0"/>
<keyword evidence="3" id="KW-1185">Reference proteome</keyword>
<dbReference type="OrthoDB" id="7342920at2"/>
<dbReference type="Proteomes" id="UP000189739">
    <property type="component" value="Unassembled WGS sequence"/>
</dbReference>
<evidence type="ECO:0000256" key="1">
    <source>
        <dbReference type="SAM" id="SignalP"/>
    </source>
</evidence>
<accession>A0A1S9PLP0</accession>
<dbReference type="Gene3D" id="2.20.110.10">
    <property type="entry name" value="Histone H3 K4-specific methyltransferase SET7/9 N-terminal domain"/>
    <property type="match status" value="1"/>
</dbReference>
<dbReference type="STRING" id="1792845.BC343_02140"/>
<comment type="caution">
    <text evidence="2">The sequence shown here is derived from an EMBL/GenBank/DDBJ whole genome shotgun (WGS) entry which is preliminary data.</text>
</comment>
<dbReference type="RefSeq" id="WP_078346069.1">
    <property type="nucleotide sequence ID" value="NZ_MBTF01000001.1"/>
</dbReference>
<name>A0A1S9PLP0_9SPHI</name>
<evidence type="ECO:0000313" key="2">
    <source>
        <dbReference type="EMBL" id="OOQ61886.1"/>
    </source>
</evidence>
<organism evidence="2 3">
    <name type="scientific">Mucilaginibacter pedocola</name>
    <dbReference type="NCBI Taxonomy" id="1792845"/>
    <lineage>
        <taxon>Bacteria</taxon>
        <taxon>Pseudomonadati</taxon>
        <taxon>Bacteroidota</taxon>
        <taxon>Sphingobacteriia</taxon>
        <taxon>Sphingobacteriales</taxon>
        <taxon>Sphingobacteriaceae</taxon>
        <taxon>Mucilaginibacter</taxon>
    </lineage>
</organism>
<proteinExistence type="predicted"/>
<sequence length="313" mass="36019">MKYLIFILLFCCLNVSAQVSKYYIAANGQQTTKPNKATSYLLIEKLDQDSAYLVTQYDMLDTIMFKGTYKDSTMKIPHGKFTTYAKFRIPADYNVFKSTTDTNTYVSSSGYYLNGLKSGAWVTYYKRGKKSDISYYQDGKLNGLFQAFTKPDEDLITEGYMVNDKREGIWHMLEKGAYYEAVFENDKLKKKTLVEQNAYPENDFLEYVLDKMRRFRQAGQQQEFYFEATINSKGEVKDPKVLSEPSPDADKTLRIALLHAPRFTAAVKDRVKVEQNVKLRITFIPPTSKTGRMFITQTLNESVKLPHVDSPAN</sequence>
<protein>
    <recommendedName>
        <fullName evidence="4">TonB C-terminal domain-containing protein</fullName>
    </recommendedName>
</protein>
<gene>
    <name evidence="2" type="ORF">BC343_02140</name>
</gene>
<dbReference type="EMBL" id="MBTF01000001">
    <property type="protein sequence ID" value="OOQ61886.1"/>
    <property type="molecule type" value="Genomic_DNA"/>
</dbReference>
<feature type="chain" id="PRO_5012119937" description="TonB C-terminal domain-containing protein" evidence="1">
    <location>
        <begin position="18"/>
        <end position="313"/>
    </location>
</feature>